<dbReference type="RefSeq" id="WP_006678029.1">
    <property type="nucleotide sequence ID" value="NZ_AHKH01000051.1"/>
</dbReference>
<dbReference type="EMBL" id="AHKH01000051">
    <property type="protein sequence ID" value="EHQ60964.1"/>
    <property type="molecule type" value="Genomic_DNA"/>
</dbReference>
<organism evidence="2 3">
    <name type="scientific">Paenibacillus dendritiformis C454</name>
    <dbReference type="NCBI Taxonomy" id="1131935"/>
    <lineage>
        <taxon>Bacteria</taxon>
        <taxon>Bacillati</taxon>
        <taxon>Bacillota</taxon>
        <taxon>Bacilli</taxon>
        <taxon>Bacillales</taxon>
        <taxon>Paenibacillaceae</taxon>
        <taxon>Paenibacillus</taxon>
    </lineage>
</organism>
<name>H3SIZ7_9BACL</name>
<evidence type="ECO:0000259" key="1">
    <source>
        <dbReference type="Pfam" id="PF12760"/>
    </source>
</evidence>
<dbReference type="Proteomes" id="UP000003900">
    <property type="component" value="Unassembled WGS sequence"/>
</dbReference>
<dbReference type="PATRIC" id="fig|1131935.3.peg.3682"/>
<dbReference type="STRING" id="1131935.PDENDC454_17703"/>
<comment type="caution">
    <text evidence="2">The sequence shown here is derived from an EMBL/GenBank/DDBJ whole genome shotgun (WGS) entry which is preliminary data.</text>
</comment>
<dbReference type="OrthoDB" id="9769409at2"/>
<evidence type="ECO:0000313" key="3">
    <source>
        <dbReference type="Proteomes" id="UP000003900"/>
    </source>
</evidence>
<accession>H3SIZ7</accession>
<sequence>MGVWESINSVEELLQLLHNEAEINSFLFRMKWPSGFVCPRCHHGEAYVIKTRRLPLYDCRACRHQTSLTAGTIMEGSRTALWKWLTAIWIVSRTDITINAVELRSLIEVTYKTAWSMLHKIRTAINRADAAQPLKGEVHGIVAFYGRPFYSPILLHERECPIIVAESGSVESVNSDAGNPAPDIEMDDQGAHSRRIKMKIVDRVHCSGKSLLRTGSDEFAKLHAHSDSTVSIIRYNFHVKRNSFLYQTFKRAWQWMNNTFHGIGSTYLQLYLDEFCFRYNAAARGLSSWGYLLRSCLSFREASVSNTSYVFSAA</sequence>
<dbReference type="AlphaFoldDB" id="H3SIZ7"/>
<feature type="domain" description="Transposase zinc-ribbon" evidence="1">
    <location>
        <begin position="19"/>
        <end position="65"/>
    </location>
</feature>
<keyword evidence="3" id="KW-1185">Reference proteome</keyword>
<reference evidence="2 3" key="1">
    <citation type="journal article" date="2012" name="J. Bacteriol.">
        <title>Genome Sequence of the Pattern-Forming Social Bacterium Paenibacillus dendritiformis C454 Chiral Morphotype.</title>
        <authorList>
            <person name="Sirota-Madi A."/>
            <person name="Olender T."/>
            <person name="Helman Y."/>
            <person name="Brainis I."/>
            <person name="Finkelshtein A."/>
            <person name="Roth D."/>
            <person name="Hagai E."/>
            <person name="Leshkowitz D."/>
            <person name="Brodsky L."/>
            <person name="Galatenko V."/>
            <person name="Nikolaev V."/>
            <person name="Gutnick D.L."/>
            <person name="Lancet D."/>
            <person name="Ben-Jacob E."/>
        </authorList>
    </citation>
    <scope>NUCLEOTIDE SEQUENCE [LARGE SCALE GENOMIC DNA]</scope>
    <source>
        <strain evidence="2 3">C454</strain>
    </source>
</reference>
<dbReference type="Pfam" id="PF12760">
    <property type="entry name" value="Zn_ribbon_IS1595"/>
    <property type="match status" value="1"/>
</dbReference>
<dbReference type="InterPro" id="IPR024442">
    <property type="entry name" value="Transposase_Zn_ribbon"/>
</dbReference>
<proteinExistence type="predicted"/>
<evidence type="ECO:0000313" key="2">
    <source>
        <dbReference type="EMBL" id="EHQ60964.1"/>
    </source>
</evidence>
<gene>
    <name evidence="2" type="ORF">PDENDC454_17703</name>
</gene>
<protein>
    <recommendedName>
        <fullName evidence="1">Transposase zinc-ribbon domain-containing protein</fullName>
    </recommendedName>
</protein>